<comment type="caution">
    <text evidence="11">The sequence shown here is derived from an EMBL/GenBank/DDBJ whole genome shotgun (WGS) entry which is preliminary data.</text>
</comment>
<evidence type="ECO:0000256" key="7">
    <source>
        <dbReference type="ARBA" id="ARBA00023264"/>
    </source>
</evidence>
<evidence type="ECO:0000256" key="8">
    <source>
        <dbReference type="ARBA" id="ARBA00024069"/>
    </source>
</evidence>
<keyword evidence="5 10" id="KW-0443">Lipid metabolism</keyword>
<keyword evidence="6 10" id="KW-0594">Phospholipid biosynthesis</keyword>
<evidence type="ECO:0000256" key="1">
    <source>
        <dbReference type="ARBA" id="ARBA00001232"/>
    </source>
</evidence>
<keyword evidence="2 10" id="KW-0963">Cytoplasm</keyword>
<keyword evidence="11" id="KW-0012">Acyltransferase</keyword>
<dbReference type="PANTHER" id="PTHR30100">
    <property type="entry name" value="FATTY ACID/PHOSPHOLIPID SYNTHESIS PROTEIN PLSX"/>
    <property type="match status" value="1"/>
</dbReference>
<evidence type="ECO:0000313" key="11">
    <source>
        <dbReference type="EMBL" id="MDT0636165.1"/>
    </source>
</evidence>
<dbReference type="InterPro" id="IPR012281">
    <property type="entry name" value="Phospholipid_synth_PlsX-like"/>
</dbReference>
<dbReference type="InterPro" id="IPR003664">
    <property type="entry name" value="FA_synthesis"/>
</dbReference>
<dbReference type="PANTHER" id="PTHR30100:SF1">
    <property type="entry name" value="PHOSPHATE ACYLTRANSFERASE"/>
    <property type="match status" value="1"/>
</dbReference>
<proteinExistence type="inferred from homology"/>
<dbReference type="RefSeq" id="WP_311654060.1">
    <property type="nucleotide sequence ID" value="NZ_JAVRIB010000020.1"/>
</dbReference>
<dbReference type="SUPFAM" id="SSF53659">
    <property type="entry name" value="Isocitrate/Isopropylmalate dehydrogenase-like"/>
    <property type="match status" value="1"/>
</dbReference>
<dbReference type="HAMAP" id="MF_00019">
    <property type="entry name" value="PlsX"/>
    <property type="match status" value="1"/>
</dbReference>
<keyword evidence="3 10" id="KW-0444">Lipid biosynthesis</keyword>
<evidence type="ECO:0000256" key="3">
    <source>
        <dbReference type="ARBA" id="ARBA00022516"/>
    </source>
</evidence>
<evidence type="ECO:0000256" key="9">
    <source>
        <dbReference type="ARBA" id="ARBA00046608"/>
    </source>
</evidence>
<evidence type="ECO:0000256" key="4">
    <source>
        <dbReference type="ARBA" id="ARBA00022679"/>
    </source>
</evidence>
<dbReference type="EC" id="2.3.1.274" evidence="8 10"/>
<evidence type="ECO:0000256" key="6">
    <source>
        <dbReference type="ARBA" id="ARBA00023209"/>
    </source>
</evidence>
<dbReference type="Proteomes" id="UP001251857">
    <property type="component" value="Unassembled WGS sequence"/>
</dbReference>
<evidence type="ECO:0000256" key="10">
    <source>
        <dbReference type="HAMAP-Rule" id="MF_00019"/>
    </source>
</evidence>
<comment type="function">
    <text evidence="10">Catalyzes the reversible formation of acyl-phosphate (acyl-PO(4)) from acyl-[acyl-carrier-protein] (acyl-ACP). This enzyme utilizes acyl-ACP as fatty acyl donor, but not acyl-CoA.</text>
</comment>
<evidence type="ECO:0000313" key="12">
    <source>
        <dbReference type="Proteomes" id="UP001251857"/>
    </source>
</evidence>
<organism evidence="11 12">
    <name type="scientific">Spectribacter hydrogenoxidans</name>
    <dbReference type="NCBI Taxonomy" id="3075608"/>
    <lineage>
        <taxon>Bacteria</taxon>
        <taxon>Pseudomonadati</taxon>
        <taxon>Pseudomonadota</taxon>
        <taxon>Gammaproteobacteria</taxon>
        <taxon>Salinisphaerales</taxon>
        <taxon>Salinisphaeraceae</taxon>
        <taxon>Spectribacter</taxon>
    </lineage>
</organism>
<dbReference type="Pfam" id="PF02504">
    <property type="entry name" value="FA_synthesis"/>
    <property type="match status" value="1"/>
</dbReference>
<keyword evidence="7 10" id="KW-1208">Phospholipid metabolism</keyword>
<reference evidence="11 12" key="1">
    <citation type="submission" date="2023-09" db="EMBL/GenBank/DDBJ databases">
        <authorList>
            <person name="Rey-Velasco X."/>
        </authorList>
    </citation>
    <scope>NUCLEOTIDE SEQUENCE [LARGE SCALE GENOMIC DNA]</scope>
    <source>
        <strain evidence="11 12">W335</strain>
    </source>
</reference>
<comment type="catalytic activity">
    <reaction evidence="1 10">
        <text>a fatty acyl-[ACP] + phosphate = an acyl phosphate + holo-[ACP]</text>
        <dbReference type="Rhea" id="RHEA:42292"/>
        <dbReference type="Rhea" id="RHEA-COMP:9685"/>
        <dbReference type="Rhea" id="RHEA-COMP:14125"/>
        <dbReference type="ChEBI" id="CHEBI:43474"/>
        <dbReference type="ChEBI" id="CHEBI:59918"/>
        <dbReference type="ChEBI" id="CHEBI:64479"/>
        <dbReference type="ChEBI" id="CHEBI:138651"/>
        <dbReference type="EC" id="2.3.1.274"/>
    </reaction>
</comment>
<keyword evidence="12" id="KW-1185">Reference proteome</keyword>
<dbReference type="Gene3D" id="3.40.718.10">
    <property type="entry name" value="Isopropylmalate Dehydrogenase"/>
    <property type="match status" value="1"/>
</dbReference>
<accession>A0ABU3C3N5</accession>
<comment type="subunit">
    <text evidence="9 10">Homodimer. Probably interacts with PlsY.</text>
</comment>
<dbReference type="PIRSF" id="PIRSF002465">
    <property type="entry name" value="Phsphlp_syn_PlsX"/>
    <property type="match status" value="1"/>
</dbReference>
<dbReference type="GO" id="GO:0043811">
    <property type="term" value="F:phosphate:acyl-[acyl carrier protein] acyltransferase activity"/>
    <property type="evidence" value="ECO:0007669"/>
    <property type="project" value="UniProtKB-EC"/>
</dbReference>
<sequence>MSAGTTVAIDTMSGDQGYKAAVPAALRSLDKHPELSLILVGDQALLERALAEHKVKTSERLVIQHASQVVDMWEAPSKALRSKKDSSMRVAVDLVHAGRACACVSAGNTGALMATARFVLKTLPGIDRPAIISPIPSRNGHTLMLDLGANSECTPEQLFQFAVMGSVLASAVHGIDNPRVGLLNIGAEEIKGNPQIQWAGRLLSGSKLNYIGYVEGNDIYVGDVDVVVCDGFIGNVALKTSEGLGKLIAQFLREEFSRHWGTRLAGLAAMPVLKAFRKRVDPRNYNGASFLGLQGIVIKSHGDADAVAFHSALETALLEVQNSVPRRISNLLASVLGEDAEAIQ</sequence>
<evidence type="ECO:0000256" key="5">
    <source>
        <dbReference type="ARBA" id="ARBA00023098"/>
    </source>
</evidence>
<comment type="pathway">
    <text evidence="10">Lipid metabolism; phospholipid metabolism.</text>
</comment>
<dbReference type="EMBL" id="JAVRIB010000020">
    <property type="protein sequence ID" value="MDT0636165.1"/>
    <property type="molecule type" value="Genomic_DNA"/>
</dbReference>
<name>A0ABU3C3N5_9GAMM</name>
<keyword evidence="4 10" id="KW-0808">Transferase</keyword>
<gene>
    <name evidence="10 11" type="primary">plsX</name>
    <name evidence="11" type="ORF">RM532_14525</name>
</gene>
<comment type="subcellular location">
    <subcellularLocation>
        <location evidence="10">Cytoplasm</location>
    </subcellularLocation>
    <text evidence="10">Associated with the membrane possibly through PlsY.</text>
</comment>
<protein>
    <recommendedName>
        <fullName evidence="8 10">Phosphate acyltransferase</fullName>
        <ecNumber evidence="8 10">2.3.1.274</ecNumber>
    </recommendedName>
    <alternativeName>
        <fullName evidence="10">Acyl-ACP phosphotransacylase</fullName>
    </alternativeName>
    <alternativeName>
        <fullName evidence="10">Acyl-[acyl-carrier-protein]--phosphate acyltransferase</fullName>
    </alternativeName>
    <alternativeName>
        <fullName evidence="10">Phosphate-acyl-ACP acyltransferase</fullName>
    </alternativeName>
</protein>
<dbReference type="NCBIfam" id="TIGR00182">
    <property type="entry name" value="plsX"/>
    <property type="match status" value="1"/>
</dbReference>
<evidence type="ECO:0000256" key="2">
    <source>
        <dbReference type="ARBA" id="ARBA00022490"/>
    </source>
</evidence>
<comment type="similarity">
    <text evidence="10">Belongs to the PlsX family.</text>
</comment>